<accession>W9GJS0</accession>
<sequence length="219" mass="22847">MAIDPLAGSDLARVPLPDDVYGFGWAELRYLLGRHATPSSQLAVTLLGFDAAPTDELVPAAGVASLLARGLAAATTDGDRAESRGEAAVLETVFARGRRWTGISFRSGERADLMVAIEDGDAIALLQPRSLGTWFVALTNEVDAPATVLARGIEAVEQLQGSGSFAVESRTLDGSVGARFFRPHPDGWTVSDAPDAERRAVARGALADELAALLPGPVG</sequence>
<proteinExistence type="predicted"/>
<name>W9GJS0_9MICO</name>
<reference evidence="2" key="1">
    <citation type="submission" date="2013-08" db="EMBL/GenBank/DDBJ databases">
        <title>Intrasporangium oryzae NRRL B-24470.</title>
        <authorList>
            <person name="Liu H."/>
            <person name="Wang G."/>
        </authorList>
    </citation>
    <scope>NUCLEOTIDE SEQUENCE [LARGE SCALE GENOMIC DNA]</scope>
    <source>
        <strain evidence="2">Q5-1</strain>
    </source>
</reference>
<dbReference type="AlphaFoldDB" id="W9GJS0"/>
<keyword evidence="2" id="KW-1185">Reference proteome</keyword>
<comment type="caution">
    <text evidence="1">The sequence shown here is derived from an EMBL/GenBank/DDBJ whole genome shotgun (WGS) entry which is preliminary data.</text>
</comment>
<evidence type="ECO:0000313" key="2">
    <source>
        <dbReference type="Proteomes" id="UP000019494"/>
    </source>
</evidence>
<dbReference type="OrthoDB" id="4858440at2"/>
<protein>
    <submittedName>
        <fullName evidence="1">Uncharacterized protein</fullName>
    </submittedName>
</protein>
<gene>
    <name evidence="1" type="ORF">N864_12780</name>
</gene>
<dbReference type="Proteomes" id="UP000019494">
    <property type="component" value="Unassembled WGS sequence"/>
</dbReference>
<organism evidence="1 2">
    <name type="scientific">Intrasporangium chromatireducens Q5-1</name>
    <dbReference type="NCBI Taxonomy" id="584657"/>
    <lineage>
        <taxon>Bacteria</taxon>
        <taxon>Bacillati</taxon>
        <taxon>Actinomycetota</taxon>
        <taxon>Actinomycetes</taxon>
        <taxon>Micrococcales</taxon>
        <taxon>Intrasporangiaceae</taxon>
        <taxon>Intrasporangium</taxon>
    </lineage>
</organism>
<evidence type="ECO:0000313" key="1">
    <source>
        <dbReference type="EMBL" id="EWT04124.1"/>
    </source>
</evidence>
<dbReference type="PATRIC" id="fig|584657.3.peg.3998"/>
<dbReference type="RefSeq" id="WP_034721714.1">
    <property type="nucleotide sequence ID" value="NZ_AWQS01000327.1"/>
</dbReference>
<dbReference type="EMBL" id="AWQS01000327">
    <property type="protein sequence ID" value="EWT04124.1"/>
    <property type="molecule type" value="Genomic_DNA"/>
</dbReference>